<proteinExistence type="predicted"/>
<feature type="domain" description="AB hydrolase-1" evidence="1">
    <location>
        <begin position="2"/>
        <end position="256"/>
    </location>
</feature>
<keyword evidence="3" id="KW-1185">Reference proteome</keyword>
<dbReference type="SUPFAM" id="SSF53474">
    <property type="entry name" value="alpha/beta-Hydrolases"/>
    <property type="match status" value="1"/>
</dbReference>
<organism evidence="2 3">
    <name type="scientific">Tribonema minus</name>
    <dbReference type="NCBI Taxonomy" id="303371"/>
    <lineage>
        <taxon>Eukaryota</taxon>
        <taxon>Sar</taxon>
        <taxon>Stramenopiles</taxon>
        <taxon>Ochrophyta</taxon>
        <taxon>PX clade</taxon>
        <taxon>Xanthophyceae</taxon>
        <taxon>Tribonematales</taxon>
        <taxon>Tribonemataceae</taxon>
        <taxon>Tribonema</taxon>
    </lineage>
</organism>
<evidence type="ECO:0000313" key="3">
    <source>
        <dbReference type="Proteomes" id="UP000664859"/>
    </source>
</evidence>
<dbReference type="OrthoDB" id="408373at2759"/>
<keyword evidence="2" id="KW-0378">Hydrolase</keyword>
<dbReference type="Pfam" id="PF12697">
    <property type="entry name" value="Abhydrolase_6"/>
    <property type="match status" value="1"/>
</dbReference>
<dbReference type="Proteomes" id="UP000664859">
    <property type="component" value="Unassembled WGS sequence"/>
</dbReference>
<name>A0A835YVL0_9STRA</name>
<protein>
    <submittedName>
        <fullName evidence="2">Alpha/Beta hydrolase protein</fullName>
    </submittedName>
</protein>
<accession>A0A835YVL0</accession>
<evidence type="ECO:0000259" key="1">
    <source>
        <dbReference type="Pfam" id="PF12697"/>
    </source>
</evidence>
<dbReference type="EMBL" id="JAFCMP010000323">
    <property type="protein sequence ID" value="KAG5181483.1"/>
    <property type="molecule type" value="Genomic_DNA"/>
</dbReference>
<dbReference type="PANTHER" id="PTHR46438">
    <property type="entry name" value="ALPHA/BETA-HYDROLASES SUPERFAMILY PROTEIN"/>
    <property type="match status" value="1"/>
</dbReference>
<dbReference type="AlphaFoldDB" id="A0A835YVL0"/>
<dbReference type="InterPro" id="IPR000073">
    <property type="entry name" value="AB_hydrolase_1"/>
</dbReference>
<gene>
    <name evidence="2" type="ORF">JKP88DRAFT_263595</name>
</gene>
<dbReference type="InterPro" id="IPR029058">
    <property type="entry name" value="AB_hydrolase_fold"/>
</dbReference>
<dbReference type="Gene3D" id="3.40.50.1820">
    <property type="entry name" value="alpha/beta hydrolase"/>
    <property type="match status" value="1"/>
</dbReference>
<dbReference type="GO" id="GO:0016787">
    <property type="term" value="F:hydrolase activity"/>
    <property type="evidence" value="ECO:0007669"/>
    <property type="project" value="UniProtKB-KW"/>
</dbReference>
<sequence length="268" mass="29095">MILVHGFGGNADHFRKNTPVLGQTGPTYAIDLLGYGYADKPDPGPWEEKNKIYNFENWGDQLVDFAREVVGKPVFIVCNSVGGCAGLQAAKVGGPSAVKGVVLFNVSLRMLHTTKQPALLRPFVSGLQYVLRETSAGAAFFANVAKAKAVKNVLQQCYGDPAAVTDELVDCILRPGLEPGAVKVFLDFISYSGGPLPEELLPEMQVPVLIGWGEKDPWEPIAQGREYAKFKCVEDFVTLPGVGHCPQDEAPQLVNEIVRKFVLKHQSA</sequence>
<comment type="caution">
    <text evidence="2">The sequence shown here is derived from an EMBL/GenBank/DDBJ whole genome shotgun (WGS) entry which is preliminary data.</text>
</comment>
<reference evidence="2" key="1">
    <citation type="submission" date="2021-02" db="EMBL/GenBank/DDBJ databases">
        <title>First Annotated Genome of the Yellow-green Alga Tribonema minus.</title>
        <authorList>
            <person name="Mahan K.M."/>
        </authorList>
    </citation>
    <scope>NUCLEOTIDE SEQUENCE</scope>
    <source>
        <strain evidence="2">UTEX B ZZ1240</strain>
    </source>
</reference>
<dbReference type="PANTHER" id="PTHR46438:SF12">
    <property type="entry name" value="ALPHA_BETA-HYDROLASES SUPERFAMILY PROTEIN"/>
    <property type="match status" value="1"/>
</dbReference>
<evidence type="ECO:0000313" key="2">
    <source>
        <dbReference type="EMBL" id="KAG5181483.1"/>
    </source>
</evidence>